<name>A0A5C6E2N4_9BACT</name>
<keyword evidence="1" id="KW-1133">Transmembrane helix</keyword>
<reference evidence="2 3" key="1">
    <citation type="submission" date="2019-02" db="EMBL/GenBank/DDBJ databases">
        <title>Deep-cultivation of Planctomycetes and their phenomic and genomic characterization uncovers novel biology.</title>
        <authorList>
            <person name="Wiegand S."/>
            <person name="Jogler M."/>
            <person name="Boedeker C."/>
            <person name="Pinto D."/>
            <person name="Vollmers J."/>
            <person name="Rivas-Marin E."/>
            <person name="Kohn T."/>
            <person name="Peeters S.H."/>
            <person name="Heuer A."/>
            <person name="Rast P."/>
            <person name="Oberbeckmann S."/>
            <person name="Bunk B."/>
            <person name="Jeske O."/>
            <person name="Meyerdierks A."/>
            <person name="Storesund J.E."/>
            <person name="Kallscheuer N."/>
            <person name="Luecker S."/>
            <person name="Lage O.M."/>
            <person name="Pohl T."/>
            <person name="Merkel B.J."/>
            <person name="Hornburger P."/>
            <person name="Mueller R.-W."/>
            <person name="Bruemmer F."/>
            <person name="Labrenz M."/>
            <person name="Spormann A.M."/>
            <person name="Op Den Camp H."/>
            <person name="Overmann J."/>
            <person name="Amann R."/>
            <person name="Jetten M.S.M."/>
            <person name="Mascher T."/>
            <person name="Medema M.H."/>
            <person name="Devos D.P."/>
            <person name="Kaster A.-K."/>
            <person name="Ovreas L."/>
            <person name="Rohde M."/>
            <person name="Galperin M.Y."/>
            <person name="Jogler C."/>
        </authorList>
    </citation>
    <scope>NUCLEOTIDE SEQUENCE [LARGE SCALE GENOMIC DNA]</scope>
    <source>
        <strain evidence="2 3">Q31b</strain>
    </source>
</reference>
<dbReference type="RefSeq" id="WP_197171324.1">
    <property type="nucleotide sequence ID" value="NZ_SJPY01000003.1"/>
</dbReference>
<dbReference type="NCBIfam" id="TIGR04332">
    <property type="entry name" value="gamma_Glu_sys"/>
    <property type="match status" value="1"/>
</dbReference>
<dbReference type="EMBL" id="SJPY01000003">
    <property type="protein sequence ID" value="TWU43170.1"/>
    <property type="molecule type" value="Genomic_DNA"/>
</dbReference>
<organism evidence="2 3">
    <name type="scientific">Novipirellula aureliae</name>
    <dbReference type="NCBI Taxonomy" id="2527966"/>
    <lineage>
        <taxon>Bacteria</taxon>
        <taxon>Pseudomonadati</taxon>
        <taxon>Planctomycetota</taxon>
        <taxon>Planctomycetia</taxon>
        <taxon>Pirellulales</taxon>
        <taxon>Pirellulaceae</taxon>
        <taxon>Novipirellula</taxon>
    </lineage>
</organism>
<dbReference type="Proteomes" id="UP000315471">
    <property type="component" value="Unassembled WGS sequence"/>
</dbReference>
<comment type="caution">
    <text evidence="2">The sequence shown here is derived from an EMBL/GenBank/DDBJ whole genome shotgun (WGS) entry which is preliminary data.</text>
</comment>
<evidence type="ECO:0000256" key="1">
    <source>
        <dbReference type="SAM" id="Phobius"/>
    </source>
</evidence>
<evidence type="ECO:0000313" key="3">
    <source>
        <dbReference type="Proteomes" id="UP000315471"/>
    </source>
</evidence>
<evidence type="ECO:0000313" key="2">
    <source>
        <dbReference type="EMBL" id="TWU43170.1"/>
    </source>
</evidence>
<dbReference type="AlphaFoldDB" id="A0A5C6E2N4"/>
<gene>
    <name evidence="2" type="ORF">Q31b_22080</name>
</gene>
<feature type="transmembrane region" description="Helical" evidence="1">
    <location>
        <begin position="354"/>
        <end position="372"/>
    </location>
</feature>
<protein>
    <recommendedName>
        <fullName evidence="4">Poly-gamma-glutamate system protein</fullName>
    </recommendedName>
</protein>
<evidence type="ECO:0008006" key="4">
    <source>
        <dbReference type="Google" id="ProtNLM"/>
    </source>
</evidence>
<keyword evidence="3" id="KW-1185">Reference proteome</keyword>
<accession>A0A5C6E2N4</accession>
<proteinExistence type="predicted"/>
<keyword evidence="1" id="KW-0472">Membrane</keyword>
<keyword evidence="1" id="KW-0812">Transmembrane</keyword>
<sequence>MSIQNTNTAAAQRQPSQVMYWRPKQISRKWLTFSMLVSLFGMMLVESLPRKIAPEHSETLKAASLKANEAFRLIGTARKEQGHKVIEKLDPQASHLIGPSMSMVTSKLGSLESKQTSINPNFSAVVVQWLRDAGVKPGDKVAIGASGSWPALNIAVYSACETMQLRPTIVLSAASSQYGANSPDMMWLDMERLLNEAKIFSFRAEAVSRGGLYDQASGMTEQTKQLLFEAGDRNGVPRLSGDTLRDSIRERMVIYDHNESSATYAAYINVGGGSASIGGSTGHELWPGGLYSEMPESDEIPDCVATRMLSKGIPLINVGNVKSVAKRYAMPIAPITLPRVGEGNVYSQGVYRTWLVAFVLALSWITMTITVAPERSLRFVQKLRGHNHPRIPEQVEWMV</sequence>
<dbReference type="InterPro" id="IPR027602">
    <property type="entry name" value="PGA_system"/>
</dbReference>